<evidence type="ECO:0000313" key="1">
    <source>
        <dbReference type="EMBL" id="GIX86394.1"/>
    </source>
</evidence>
<protein>
    <submittedName>
        <fullName evidence="1">Uncharacterized protein</fullName>
    </submittedName>
</protein>
<organism evidence="1 2">
    <name type="scientific">Caerostris extrusa</name>
    <name type="common">Bark spider</name>
    <name type="synonym">Caerostris bankana</name>
    <dbReference type="NCBI Taxonomy" id="172846"/>
    <lineage>
        <taxon>Eukaryota</taxon>
        <taxon>Metazoa</taxon>
        <taxon>Ecdysozoa</taxon>
        <taxon>Arthropoda</taxon>
        <taxon>Chelicerata</taxon>
        <taxon>Arachnida</taxon>
        <taxon>Araneae</taxon>
        <taxon>Araneomorphae</taxon>
        <taxon>Entelegynae</taxon>
        <taxon>Araneoidea</taxon>
        <taxon>Araneidae</taxon>
        <taxon>Caerostris</taxon>
    </lineage>
</organism>
<name>A0AAV4NNN2_CAEEX</name>
<comment type="caution">
    <text evidence="1">The sequence shown here is derived from an EMBL/GenBank/DDBJ whole genome shotgun (WGS) entry which is preliminary data.</text>
</comment>
<evidence type="ECO:0000313" key="2">
    <source>
        <dbReference type="Proteomes" id="UP001054945"/>
    </source>
</evidence>
<dbReference type="Proteomes" id="UP001054945">
    <property type="component" value="Unassembled WGS sequence"/>
</dbReference>
<sequence length="110" mass="12843">MVCNNRTCSESSLEEKLQKFDPHPEHLKNNRSVNGIPQDKITRMWIVQKKKKKVTKNVELQKTFDSQGQGEPFGHTVIDYMSRNRKPGLLKKKKRASFFLLKLSRYIIPG</sequence>
<dbReference type="AlphaFoldDB" id="A0AAV4NNN2"/>
<dbReference type="EMBL" id="BPLR01003585">
    <property type="protein sequence ID" value="GIX86394.1"/>
    <property type="molecule type" value="Genomic_DNA"/>
</dbReference>
<accession>A0AAV4NNN2</accession>
<keyword evidence="2" id="KW-1185">Reference proteome</keyword>
<proteinExistence type="predicted"/>
<reference evidence="1 2" key="1">
    <citation type="submission" date="2021-06" db="EMBL/GenBank/DDBJ databases">
        <title>Caerostris extrusa draft genome.</title>
        <authorList>
            <person name="Kono N."/>
            <person name="Arakawa K."/>
        </authorList>
    </citation>
    <scope>NUCLEOTIDE SEQUENCE [LARGE SCALE GENOMIC DNA]</scope>
</reference>
<gene>
    <name evidence="1" type="ORF">CEXT_443041</name>
</gene>